<dbReference type="InterPro" id="IPR007219">
    <property type="entry name" value="XnlR_reg_dom"/>
</dbReference>
<comment type="caution">
    <text evidence="4">The sequence shown here is derived from an EMBL/GenBank/DDBJ whole genome shotgun (WGS) entry which is preliminary data.</text>
</comment>
<dbReference type="Pfam" id="PF04082">
    <property type="entry name" value="Fungal_trans"/>
    <property type="match status" value="1"/>
</dbReference>
<dbReference type="GO" id="GO:0003677">
    <property type="term" value="F:DNA binding"/>
    <property type="evidence" value="ECO:0007669"/>
    <property type="project" value="InterPro"/>
</dbReference>
<sequence length="751" mass="85134">MEASGIYPFDRETTFNTKVTRNALPLPSEHLHSDSNVIFSFFSFLKLPDLAELSSEDAKFLEMKGCLHVPAKPILNEFVQQYFLHVHPCLPILNEADFWSMYHNVADPTRKVHSLSLFTLRAMLFASCAFVPAKVIRLAGLGDTRTARNTLYSQAKLLFDFKAERDALAKAQGALLLTYQSSSIELHCGSLWLTISIQNAMAIGAHVYNLHDEADAHGYCKNTKKRLWWSILLRDRILPLGMRRHLQITPQNFDLSLDCMTEEDFEDEIYHSCVYNPETKRLLARVLRIQCKLAIVLTGVIMLVYSPNGFGQPKFMSEEAFLKTVNELEDVRANLSQWSNDSKATLGPILHSDKVHESVALYSGLTFMYYHAARLALCHFEALTLEIHQKYIQDSHKRLLERIRDELEDAASCITNSVKGFLTRGIARHLPISAIAYTALPLLLNALDVKLSASTSQTATRQRRFRYYAEIMQSYRDRYDGTDGVAAFIQKALQFADNVNISIMFQQTQSGKRKSESCGWPEVFTREPRLYLRLWLTLDYAFTRGSFPQDADLPEYVRELDISRLAKYFPEPALFLESPLPAPSPLKRGSVFEIEDAPETQEQQLQQHQQGEQPTVPTEDARSPSPSPVSSTTRQNPVHSEFHDTAEPYYSYPRQTSTSASWPVSYDEFSPTFPPQDLDGGYLDFSNFEDTTSESPAVASFDGAEQGLNYPVDRLTTLGSNMKFGFNEEVPMWTDNMLNEVLGAITTQSAM</sequence>
<keyword evidence="5" id="KW-1185">Reference proteome</keyword>
<dbReference type="CDD" id="cd12148">
    <property type="entry name" value="fungal_TF_MHR"/>
    <property type="match status" value="1"/>
</dbReference>
<feature type="domain" description="Xylanolytic transcriptional activator regulatory" evidence="3">
    <location>
        <begin position="80"/>
        <end position="330"/>
    </location>
</feature>
<gene>
    <name evidence="4" type="ORF">AJ79_00725</name>
</gene>
<dbReference type="OrthoDB" id="4161332at2759"/>
<dbReference type="EMBL" id="PDNB01000006">
    <property type="protein sequence ID" value="PGH18097.1"/>
    <property type="molecule type" value="Genomic_DNA"/>
</dbReference>
<feature type="region of interest" description="Disordered" evidence="2">
    <location>
        <begin position="598"/>
        <end position="642"/>
    </location>
</feature>
<protein>
    <recommendedName>
        <fullName evidence="3">Xylanolytic transcriptional activator regulatory domain-containing protein</fullName>
    </recommendedName>
</protein>
<dbReference type="GO" id="GO:0008270">
    <property type="term" value="F:zinc ion binding"/>
    <property type="evidence" value="ECO:0007669"/>
    <property type="project" value="InterPro"/>
</dbReference>
<proteinExistence type="predicted"/>
<dbReference type="PANTHER" id="PTHR47425:SF2">
    <property type="entry name" value="FARB-RELATED"/>
    <property type="match status" value="1"/>
</dbReference>
<organism evidence="4 5">
    <name type="scientific">Helicocarpus griseus UAMH5409</name>
    <dbReference type="NCBI Taxonomy" id="1447875"/>
    <lineage>
        <taxon>Eukaryota</taxon>
        <taxon>Fungi</taxon>
        <taxon>Dikarya</taxon>
        <taxon>Ascomycota</taxon>
        <taxon>Pezizomycotina</taxon>
        <taxon>Eurotiomycetes</taxon>
        <taxon>Eurotiomycetidae</taxon>
        <taxon>Onygenales</taxon>
        <taxon>Ajellomycetaceae</taxon>
        <taxon>Helicocarpus</taxon>
    </lineage>
</organism>
<evidence type="ECO:0000256" key="1">
    <source>
        <dbReference type="ARBA" id="ARBA00023242"/>
    </source>
</evidence>
<dbReference type="Proteomes" id="UP000223968">
    <property type="component" value="Unassembled WGS sequence"/>
</dbReference>
<name>A0A2B7YBX8_9EURO</name>
<accession>A0A2B7YBX8</accession>
<feature type="compositionally biased region" description="Low complexity" evidence="2">
    <location>
        <begin position="600"/>
        <end position="613"/>
    </location>
</feature>
<evidence type="ECO:0000313" key="5">
    <source>
        <dbReference type="Proteomes" id="UP000223968"/>
    </source>
</evidence>
<keyword evidence="1" id="KW-0539">Nucleus</keyword>
<evidence type="ECO:0000259" key="3">
    <source>
        <dbReference type="Pfam" id="PF04082"/>
    </source>
</evidence>
<dbReference type="STRING" id="1447875.A0A2B7YBX8"/>
<evidence type="ECO:0000256" key="2">
    <source>
        <dbReference type="SAM" id="MobiDB-lite"/>
    </source>
</evidence>
<dbReference type="InterPro" id="IPR052761">
    <property type="entry name" value="Fungal_Detox/Toxin_TFs"/>
</dbReference>
<dbReference type="GO" id="GO:0006351">
    <property type="term" value="P:DNA-templated transcription"/>
    <property type="evidence" value="ECO:0007669"/>
    <property type="project" value="InterPro"/>
</dbReference>
<reference evidence="4 5" key="1">
    <citation type="submission" date="2017-10" db="EMBL/GenBank/DDBJ databases">
        <title>Comparative genomics in systemic dimorphic fungi from Ajellomycetaceae.</title>
        <authorList>
            <person name="Munoz J.F."/>
            <person name="Mcewen J.G."/>
            <person name="Clay O.K."/>
            <person name="Cuomo C.A."/>
        </authorList>
    </citation>
    <scope>NUCLEOTIDE SEQUENCE [LARGE SCALE GENOMIC DNA]</scope>
    <source>
        <strain evidence="4 5">UAMH5409</strain>
    </source>
</reference>
<dbReference type="PANTHER" id="PTHR47425">
    <property type="entry name" value="FARB-RELATED"/>
    <property type="match status" value="1"/>
</dbReference>
<dbReference type="AlphaFoldDB" id="A0A2B7YBX8"/>
<evidence type="ECO:0000313" key="4">
    <source>
        <dbReference type="EMBL" id="PGH18097.1"/>
    </source>
</evidence>